<name>A0A841U9U7_9BACL</name>
<feature type="domain" description="Acyltransferase 3" evidence="11">
    <location>
        <begin position="13"/>
        <end position="347"/>
    </location>
</feature>
<feature type="compositionally biased region" description="Gly residues" evidence="9">
    <location>
        <begin position="508"/>
        <end position="520"/>
    </location>
</feature>
<feature type="region of interest" description="Disordered" evidence="9">
    <location>
        <begin position="490"/>
        <end position="556"/>
    </location>
</feature>
<keyword evidence="4 12" id="KW-0808">Transferase</keyword>
<dbReference type="InterPro" id="IPR036514">
    <property type="entry name" value="SGNH_hydro_sf"/>
</dbReference>
<feature type="transmembrane region" description="Helical" evidence="10">
    <location>
        <begin position="267"/>
        <end position="286"/>
    </location>
</feature>
<feature type="transmembrane region" description="Helical" evidence="10">
    <location>
        <begin position="207"/>
        <end position="225"/>
    </location>
</feature>
<feature type="transmembrane region" description="Helical" evidence="10">
    <location>
        <begin position="237"/>
        <end position="255"/>
    </location>
</feature>
<proteinExistence type="inferred from homology"/>
<accession>A0A841U9U7</accession>
<comment type="caution">
    <text evidence="12">The sequence shown here is derived from an EMBL/GenBank/DDBJ whole genome shotgun (WGS) entry which is preliminary data.</text>
</comment>
<keyword evidence="6 10" id="KW-1133">Transmembrane helix</keyword>
<feature type="transmembrane region" description="Helical" evidence="10">
    <location>
        <begin position="81"/>
        <end position="98"/>
    </location>
</feature>
<evidence type="ECO:0000256" key="10">
    <source>
        <dbReference type="SAM" id="Phobius"/>
    </source>
</evidence>
<dbReference type="CDD" id="cd01840">
    <property type="entry name" value="SGNH_hydrolase_yrhL_like"/>
    <property type="match status" value="1"/>
</dbReference>
<evidence type="ECO:0000256" key="5">
    <source>
        <dbReference type="ARBA" id="ARBA00022692"/>
    </source>
</evidence>
<evidence type="ECO:0000256" key="7">
    <source>
        <dbReference type="ARBA" id="ARBA00023136"/>
    </source>
</evidence>
<comment type="similarity">
    <text evidence="2">Belongs to the acyltransferase 3 family.</text>
</comment>
<dbReference type="GO" id="GO:0005886">
    <property type="term" value="C:plasma membrane"/>
    <property type="evidence" value="ECO:0007669"/>
    <property type="project" value="UniProtKB-SubCell"/>
</dbReference>
<dbReference type="GO" id="GO:0009103">
    <property type="term" value="P:lipopolysaccharide biosynthetic process"/>
    <property type="evidence" value="ECO:0007669"/>
    <property type="project" value="TreeGrafter"/>
</dbReference>
<evidence type="ECO:0000313" key="13">
    <source>
        <dbReference type="Proteomes" id="UP000553776"/>
    </source>
</evidence>
<evidence type="ECO:0000256" key="4">
    <source>
        <dbReference type="ARBA" id="ARBA00022679"/>
    </source>
</evidence>
<feature type="transmembrane region" description="Helical" evidence="10">
    <location>
        <begin position="174"/>
        <end position="195"/>
    </location>
</feature>
<dbReference type="PANTHER" id="PTHR23028:SF53">
    <property type="entry name" value="ACYL_TRANSF_3 DOMAIN-CONTAINING PROTEIN"/>
    <property type="match status" value="1"/>
</dbReference>
<feature type="transmembrane region" description="Helical" evidence="10">
    <location>
        <begin position="39"/>
        <end position="60"/>
    </location>
</feature>
<evidence type="ECO:0000259" key="11">
    <source>
        <dbReference type="Pfam" id="PF01757"/>
    </source>
</evidence>
<organism evidence="12 13">
    <name type="scientific">Cohnella xylanilytica</name>
    <dbReference type="NCBI Taxonomy" id="557555"/>
    <lineage>
        <taxon>Bacteria</taxon>
        <taxon>Bacillati</taxon>
        <taxon>Bacillota</taxon>
        <taxon>Bacilli</taxon>
        <taxon>Bacillales</taxon>
        <taxon>Paenibacillaceae</taxon>
        <taxon>Cohnella</taxon>
    </lineage>
</organism>
<evidence type="ECO:0000313" key="12">
    <source>
        <dbReference type="EMBL" id="MBB6695013.1"/>
    </source>
</evidence>
<reference evidence="12 13" key="1">
    <citation type="submission" date="2020-08" db="EMBL/GenBank/DDBJ databases">
        <title>Cohnella phylogeny.</title>
        <authorList>
            <person name="Dunlap C."/>
        </authorList>
    </citation>
    <scope>NUCLEOTIDE SEQUENCE [LARGE SCALE GENOMIC DNA]</scope>
    <source>
        <strain evidence="12 13">DSM 25239</strain>
    </source>
</reference>
<feature type="transmembrane region" description="Helical" evidence="10">
    <location>
        <begin position="151"/>
        <end position="167"/>
    </location>
</feature>
<keyword evidence="7 10" id="KW-0472">Membrane</keyword>
<keyword evidence="8" id="KW-0012">Acyltransferase</keyword>
<dbReference type="Pfam" id="PF01757">
    <property type="entry name" value="Acyl_transf_3"/>
    <property type="match status" value="1"/>
</dbReference>
<protein>
    <submittedName>
        <fullName evidence="12">Acetyltransferase</fullName>
    </submittedName>
</protein>
<dbReference type="InterPro" id="IPR050879">
    <property type="entry name" value="Acyltransferase_3"/>
</dbReference>
<dbReference type="AlphaFoldDB" id="A0A841U9U7"/>
<sequence length="710" mass="73154">MRNNTHGKARYMPGLDGLRALSVLAVIAYHLNWQGAPGGYLGVGVFFVLSGYLITDQLVARWQQGGRLDLKDFWLRRARRLLPAMLLMLAVVSAWLLATDAGRLRSLGGDIGSAVAYVNNWWLIYHKVSYFESFGPPSPFGHFWSLAVEEQFYLVWPLVLVGLLSVLPRRGRLAGAIAAGAAASALAMALLYSPGEDPSRVYYGSDTRVFGLLIGAALAVVWPSAKLKETDGPGARRLLNGVGAASLAAILYMMAEWSEYDSFVYRGGLVLLSVASAVLVACLAHPSSTIGKVFSAKPLRWIGARSYGIYLWHYPVIALTTPASEAESFDLWRAVLQTAASIALAALSWKYVEEPILRGAWKKGAREFAARTRQRGWARKQAAALATASLTIVLCVSCVGTGSVGEANAITAPGGSADGGSAGAGGSGGIGGGSGADGGNSASAGDGNGGIPLSTPDAKPGANGGSSVVVIDHPAGGGVIGSGVGIGTATGLPKPGTVPASGQKPGSAGTGGKPGSGATAGGAKPAAGGGGSAPAGSKPEAGGKDADAPEPQSGKGITVIGDSVILGVKPYLEKLLPGIVVDGEVGRQLSEAQDTIDAHLKAGDMGELVILELGTNGPAGEKRLKKLLDSIGKDRTILIVNTRVPRKWQDDVNDLLKDAAADYDNATLVDWYSASEGKTEFFAKDGVHLNRKGGEFYAAMLAKAVAKAKG</sequence>
<dbReference type="Proteomes" id="UP000553776">
    <property type="component" value="Unassembled WGS sequence"/>
</dbReference>
<gene>
    <name evidence="12" type="ORF">H7B90_26820</name>
</gene>
<dbReference type="GO" id="GO:0016747">
    <property type="term" value="F:acyltransferase activity, transferring groups other than amino-acyl groups"/>
    <property type="evidence" value="ECO:0007669"/>
    <property type="project" value="InterPro"/>
</dbReference>
<dbReference type="Gene3D" id="3.40.50.1110">
    <property type="entry name" value="SGNH hydrolase"/>
    <property type="match status" value="1"/>
</dbReference>
<evidence type="ECO:0000256" key="9">
    <source>
        <dbReference type="SAM" id="MobiDB-lite"/>
    </source>
</evidence>
<evidence type="ECO:0000256" key="1">
    <source>
        <dbReference type="ARBA" id="ARBA00004651"/>
    </source>
</evidence>
<evidence type="ECO:0000256" key="3">
    <source>
        <dbReference type="ARBA" id="ARBA00022475"/>
    </source>
</evidence>
<keyword evidence="13" id="KW-1185">Reference proteome</keyword>
<evidence type="ECO:0000256" key="8">
    <source>
        <dbReference type="ARBA" id="ARBA00023315"/>
    </source>
</evidence>
<dbReference type="EMBL" id="JACJVR010000110">
    <property type="protein sequence ID" value="MBB6695013.1"/>
    <property type="molecule type" value="Genomic_DNA"/>
</dbReference>
<feature type="transmembrane region" description="Helical" evidence="10">
    <location>
        <begin position="382"/>
        <end position="404"/>
    </location>
</feature>
<dbReference type="SUPFAM" id="SSF52266">
    <property type="entry name" value="SGNH hydrolase"/>
    <property type="match status" value="1"/>
</dbReference>
<keyword evidence="5 10" id="KW-0812">Transmembrane</keyword>
<comment type="subcellular location">
    <subcellularLocation>
        <location evidence="1">Cell membrane</location>
        <topology evidence="1">Multi-pass membrane protein</topology>
    </subcellularLocation>
</comment>
<evidence type="ECO:0000256" key="2">
    <source>
        <dbReference type="ARBA" id="ARBA00007400"/>
    </source>
</evidence>
<dbReference type="InterPro" id="IPR002656">
    <property type="entry name" value="Acyl_transf_3_dom"/>
</dbReference>
<dbReference type="PANTHER" id="PTHR23028">
    <property type="entry name" value="ACETYLTRANSFERASE"/>
    <property type="match status" value="1"/>
</dbReference>
<keyword evidence="3" id="KW-1003">Cell membrane</keyword>
<feature type="region of interest" description="Disordered" evidence="9">
    <location>
        <begin position="431"/>
        <end position="469"/>
    </location>
</feature>
<evidence type="ECO:0000256" key="6">
    <source>
        <dbReference type="ARBA" id="ARBA00022989"/>
    </source>
</evidence>
<dbReference type="RefSeq" id="WP_185138971.1">
    <property type="nucleotide sequence ID" value="NZ_JACJVR010000110.1"/>
</dbReference>